<keyword evidence="2" id="KW-1185">Reference proteome</keyword>
<evidence type="ECO:0000313" key="2">
    <source>
        <dbReference type="Proteomes" id="UP001157960"/>
    </source>
</evidence>
<name>A0ABY1PKG9_9FLAO</name>
<dbReference type="EMBL" id="FXTZ01000019">
    <property type="protein sequence ID" value="SMP34811.1"/>
    <property type="molecule type" value="Genomic_DNA"/>
</dbReference>
<sequence>MKNISKMKLIFPGDKQSQGYTKNYKKLLDYKAKQSRFTYFRKTLIQSA</sequence>
<reference evidence="1 2" key="1">
    <citation type="submission" date="2017-05" db="EMBL/GenBank/DDBJ databases">
        <authorList>
            <person name="Varghese N."/>
            <person name="Submissions S."/>
        </authorList>
    </citation>
    <scope>NUCLEOTIDE SEQUENCE [LARGE SCALE GENOMIC DNA]</scope>
    <source>
        <strain evidence="1 2">DSM 28214</strain>
    </source>
</reference>
<gene>
    <name evidence="1" type="ORF">SAMN06264346_1193</name>
</gene>
<evidence type="ECO:0008006" key="3">
    <source>
        <dbReference type="Google" id="ProtNLM"/>
    </source>
</evidence>
<dbReference type="Proteomes" id="UP001157960">
    <property type="component" value="Unassembled WGS sequence"/>
</dbReference>
<evidence type="ECO:0000313" key="1">
    <source>
        <dbReference type="EMBL" id="SMP34811.1"/>
    </source>
</evidence>
<comment type="caution">
    <text evidence="1">The sequence shown here is derived from an EMBL/GenBank/DDBJ whole genome shotgun (WGS) entry which is preliminary data.</text>
</comment>
<accession>A0ABY1PKG9</accession>
<protein>
    <recommendedName>
        <fullName evidence="3">Transposase</fullName>
    </recommendedName>
</protein>
<organism evidence="1 2">
    <name type="scientific">Chryseobacterium profundimaris</name>
    <dbReference type="NCBI Taxonomy" id="1387275"/>
    <lineage>
        <taxon>Bacteria</taxon>
        <taxon>Pseudomonadati</taxon>
        <taxon>Bacteroidota</taxon>
        <taxon>Flavobacteriia</taxon>
        <taxon>Flavobacteriales</taxon>
        <taxon>Weeksellaceae</taxon>
        <taxon>Chryseobacterium group</taxon>
        <taxon>Chryseobacterium</taxon>
    </lineage>
</organism>
<proteinExistence type="predicted"/>